<accession>A0AAE0DQF2</accession>
<keyword evidence="3" id="KW-1185">Reference proteome</keyword>
<proteinExistence type="predicted"/>
<feature type="compositionally biased region" description="Polar residues" evidence="1">
    <location>
        <begin position="228"/>
        <end position="237"/>
    </location>
</feature>
<dbReference type="PANTHER" id="PTHR40642:SF1">
    <property type="entry name" value="YALI0F31295P"/>
    <property type="match status" value="1"/>
</dbReference>
<organism evidence="2 3">
    <name type="scientific">Lepraria neglecta</name>
    <dbReference type="NCBI Taxonomy" id="209136"/>
    <lineage>
        <taxon>Eukaryota</taxon>
        <taxon>Fungi</taxon>
        <taxon>Dikarya</taxon>
        <taxon>Ascomycota</taxon>
        <taxon>Pezizomycotina</taxon>
        <taxon>Lecanoromycetes</taxon>
        <taxon>OSLEUM clade</taxon>
        <taxon>Lecanoromycetidae</taxon>
        <taxon>Lecanorales</taxon>
        <taxon>Lecanorineae</taxon>
        <taxon>Stereocaulaceae</taxon>
        <taxon>Lepraria</taxon>
    </lineage>
</organism>
<feature type="compositionally biased region" description="Basic and acidic residues" evidence="1">
    <location>
        <begin position="176"/>
        <end position="188"/>
    </location>
</feature>
<dbReference type="Proteomes" id="UP001276659">
    <property type="component" value="Unassembled WGS sequence"/>
</dbReference>
<feature type="region of interest" description="Disordered" evidence="1">
    <location>
        <begin position="41"/>
        <end position="71"/>
    </location>
</feature>
<reference evidence="2" key="1">
    <citation type="submission" date="2022-11" db="EMBL/GenBank/DDBJ databases">
        <title>Chromosomal genome sequence assembly and mating type (MAT) locus characterization of the leprose asexual lichenized fungus Lepraria neglecta (Nyl.) Erichsen.</title>
        <authorList>
            <person name="Allen J.L."/>
            <person name="Pfeffer B."/>
        </authorList>
    </citation>
    <scope>NUCLEOTIDE SEQUENCE</scope>
    <source>
        <strain evidence="2">Allen 5258</strain>
    </source>
</reference>
<dbReference type="PANTHER" id="PTHR40642">
    <property type="entry name" value="YALI0F31295P"/>
    <property type="match status" value="1"/>
</dbReference>
<gene>
    <name evidence="2" type="ORF">OEA41_001176</name>
</gene>
<feature type="region of interest" description="Disordered" evidence="1">
    <location>
        <begin position="204"/>
        <end position="252"/>
    </location>
</feature>
<dbReference type="EMBL" id="JASNWA010000003">
    <property type="protein sequence ID" value="KAK3179037.1"/>
    <property type="molecule type" value="Genomic_DNA"/>
</dbReference>
<dbReference type="AlphaFoldDB" id="A0AAE0DQF2"/>
<protein>
    <submittedName>
        <fullName evidence="2">Uncharacterized protein</fullName>
    </submittedName>
</protein>
<dbReference type="Pfam" id="PF12720">
    <property type="entry name" value="DUF3807"/>
    <property type="match status" value="1"/>
</dbReference>
<evidence type="ECO:0000313" key="3">
    <source>
        <dbReference type="Proteomes" id="UP001276659"/>
    </source>
</evidence>
<sequence length="265" mass="29606">MGVNLRARLPESEIFVSMLQIPTVTQDDLYAFHARVFGSPTAPPHPIPPGETAYNDQLLDHDGDQNGDGLGYYRDGAKRTLTDDQIAMFRHSEIYAILRARQVRQENREADGDQQSDDLVDYVGEAMRDEISSDEEGELRSSSSVEETEPTLEDAPQNNAAVPSARAATSNKRKRDNADRDDGYDRAHTSRSTRRVVRELDWVKPEDQVLDYGDEPSTAVEDRALQPKYSSKATSPDSVKGMPEALHTSQSPFSEGKKIWWPVIG</sequence>
<feature type="region of interest" description="Disordered" evidence="1">
    <location>
        <begin position="129"/>
        <end position="192"/>
    </location>
</feature>
<name>A0AAE0DQF2_9LECA</name>
<comment type="caution">
    <text evidence="2">The sequence shown here is derived from an EMBL/GenBank/DDBJ whole genome shotgun (WGS) entry which is preliminary data.</text>
</comment>
<evidence type="ECO:0000313" key="2">
    <source>
        <dbReference type="EMBL" id="KAK3179037.1"/>
    </source>
</evidence>
<dbReference type="InterPro" id="IPR024526">
    <property type="entry name" value="DUF3807"/>
</dbReference>
<evidence type="ECO:0000256" key="1">
    <source>
        <dbReference type="SAM" id="MobiDB-lite"/>
    </source>
</evidence>